<comment type="caution">
    <text evidence="3">The sequence shown here is derived from an EMBL/GenBank/DDBJ whole genome shotgun (WGS) entry which is preliminary data.</text>
</comment>
<evidence type="ECO:0000313" key="3">
    <source>
        <dbReference type="EMBL" id="MFC7184167.1"/>
    </source>
</evidence>
<dbReference type="EMBL" id="JBHTAJ010000091">
    <property type="protein sequence ID" value="MFC7184167.1"/>
    <property type="molecule type" value="Genomic_DNA"/>
</dbReference>
<dbReference type="PANTHER" id="PTHR46769:SF2">
    <property type="entry name" value="FIBROCYSTIN-L ISOFORM 2 PRECURSOR-RELATED"/>
    <property type="match status" value="1"/>
</dbReference>
<feature type="region of interest" description="Disordered" evidence="2">
    <location>
        <begin position="54"/>
        <end position="94"/>
    </location>
</feature>
<dbReference type="InterPro" id="IPR006311">
    <property type="entry name" value="TAT_signal"/>
</dbReference>
<dbReference type="RefSeq" id="WP_380232650.1">
    <property type="nucleotide sequence ID" value="NZ_JBHSVH010000002.1"/>
</dbReference>
<dbReference type="Gene3D" id="2.160.20.10">
    <property type="entry name" value="Single-stranded right-handed beta-helix, Pectin lyase-like"/>
    <property type="match status" value="1"/>
</dbReference>
<evidence type="ECO:0008006" key="5">
    <source>
        <dbReference type="Google" id="ProtNLM"/>
    </source>
</evidence>
<dbReference type="SUPFAM" id="SSF51126">
    <property type="entry name" value="Pectin lyase-like"/>
    <property type="match status" value="1"/>
</dbReference>
<dbReference type="Proteomes" id="UP001596435">
    <property type="component" value="Unassembled WGS sequence"/>
</dbReference>
<keyword evidence="4" id="KW-1185">Reference proteome</keyword>
<gene>
    <name evidence="3" type="ORF">ACFQMG_31920</name>
</gene>
<dbReference type="PROSITE" id="PS51318">
    <property type="entry name" value="TAT"/>
    <property type="match status" value="1"/>
</dbReference>
<keyword evidence="1" id="KW-0732">Signal</keyword>
<dbReference type="PANTHER" id="PTHR46769">
    <property type="entry name" value="POLYCYSTIC KIDNEY AND HEPATIC DISEASE 1 (AUTOSOMAL RECESSIVE)-LIKE 1"/>
    <property type="match status" value="1"/>
</dbReference>
<name>A0ABW2G6Z2_9ACTN</name>
<dbReference type="InterPro" id="IPR011050">
    <property type="entry name" value="Pectin_lyase_fold/virulence"/>
</dbReference>
<reference evidence="4" key="1">
    <citation type="journal article" date="2019" name="Int. J. Syst. Evol. Microbiol.">
        <title>The Global Catalogue of Microorganisms (GCM) 10K type strain sequencing project: providing services to taxonomists for standard genome sequencing and annotation.</title>
        <authorList>
            <consortium name="The Broad Institute Genomics Platform"/>
            <consortium name="The Broad Institute Genome Sequencing Center for Infectious Disease"/>
            <person name="Wu L."/>
            <person name="Ma J."/>
        </authorList>
    </citation>
    <scope>NUCLEOTIDE SEQUENCE [LARGE SCALE GENOMIC DNA]</scope>
    <source>
        <strain evidence="4">CGMCC 1.12859</strain>
    </source>
</reference>
<proteinExistence type="predicted"/>
<protein>
    <recommendedName>
        <fullName evidence="5">G8 domain-containing protein</fullName>
    </recommendedName>
</protein>
<evidence type="ECO:0000313" key="4">
    <source>
        <dbReference type="Proteomes" id="UP001596435"/>
    </source>
</evidence>
<organism evidence="3 4">
    <name type="scientific">Kitasatospora paranensis</name>
    <dbReference type="NCBI Taxonomy" id="258053"/>
    <lineage>
        <taxon>Bacteria</taxon>
        <taxon>Bacillati</taxon>
        <taxon>Actinomycetota</taxon>
        <taxon>Actinomycetes</taxon>
        <taxon>Kitasatosporales</taxon>
        <taxon>Streptomycetaceae</taxon>
        <taxon>Kitasatospora</taxon>
    </lineage>
</organism>
<evidence type="ECO:0000256" key="2">
    <source>
        <dbReference type="SAM" id="MobiDB-lite"/>
    </source>
</evidence>
<dbReference type="InterPro" id="IPR052387">
    <property type="entry name" value="Fibrocystin"/>
</dbReference>
<evidence type="ECO:0000256" key="1">
    <source>
        <dbReference type="ARBA" id="ARBA00022729"/>
    </source>
</evidence>
<accession>A0ABW2G6Z2</accession>
<dbReference type="InterPro" id="IPR012334">
    <property type="entry name" value="Pectin_lyas_fold"/>
</dbReference>
<sequence length="703" mass="73416">MEHRATPPERVPGPQVPRSAVDRRRLLGWLAVPVVLAAVGGEELLRRELVADASPGPTAPPLSGPSTAAEGHVHSAAPPEAPAPSPIDLTGRHWSDAAGWGGAVPGPRSAVTIADRVLLDTDAAVGSLLIEPGGSLVFAPERSLTLASAGNVEVRGTLALSPAGAAVHALRFPSVDERKFRGGGMTIANTDTGLWVTGAGYLRLDGAAKTAWVRAAAALGPGDATLTLAAAPAGWQAGDELAVTPSGPPDGDDFSTRYDLCTISRIDGRTVTLTAPLAYAHPRVAVGAGLTLGAEVLNLTRSVRIEGTERGRAHVHVTSSRRADVRHAALRWLGPRQPGKDTFAGAPVTEPVLGRYGLHFHMLGDAGRGTVVEGVVVRDTGSHAFVPHASHGITFRSCISHRTWEDAYWWDGPLDTRTPQAPSDDITYDSCVASLTTYEPAPRGYRLTGFSLGAGTGGTARDCVAVGVQGATGASGYEWPETSEGIWTFERCLAHNNAQNGIFVWLNAQHHHSVGQFVAYHNGGWGIEHGAYLNDFDYTASVLYGNGAGGLVVHALGRDSGTVVDGLLIDAAGRSDFAIATAKHQLAGETVTISRCRLTGYRKAGVGFRATADGHPDDIAVLDCSFGGNEVWLDPESPPPTRIVLRRAGDRQAVRLTRGGPGTAEPQWNASAAPVAVDTPPRALAAPSVALKDIAAVTDRLKT</sequence>